<protein>
    <submittedName>
        <fullName evidence="1">Uncharacterized protein</fullName>
    </submittedName>
</protein>
<reference evidence="1 2" key="1">
    <citation type="journal article" date="2024" name="BMC Genomics">
        <title>De novo assembly and annotation of Popillia japonica's genome with initial clues to its potential as an invasive pest.</title>
        <authorList>
            <person name="Cucini C."/>
            <person name="Boschi S."/>
            <person name="Funari R."/>
            <person name="Cardaioli E."/>
            <person name="Iannotti N."/>
            <person name="Marturano G."/>
            <person name="Paoli F."/>
            <person name="Bruttini M."/>
            <person name="Carapelli A."/>
            <person name="Frati F."/>
            <person name="Nardi F."/>
        </authorList>
    </citation>
    <scope>NUCLEOTIDE SEQUENCE [LARGE SCALE GENOMIC DNA]</scope>
    <source>
        <strain evidence="1">DMR45628</strain>
    </source>
</reference>
<keyword evidence="2" id="KW-1185">Reference proteome</keyword>
<evidence type="ECO:0000313" key="1">
    <source>
        <dbReference type="EMBL" id="KAK9744345.1"/>
    </source>
</evidence>
<comment type="caution">
    <text evidence="1">The sequence shown here is derived from an EMBL/GenBank/DDBJ whole genome shotgun (WGS) entry which is preliminary data.</text>
</comment>
<gene>
    <name evidence="1" type="ORF">QE152_g7837</name>
</gene>
<accession>A0AAW1MDK4</accession>
<dbReference type="AlphaFoldDB" id="A0AAW1MDK4"/>
<proteinExistence type="predicted"/>
<sequence length="68" mass="7472">MPKINYFRVTNGRGGRRGLLMVAEDGEVTQHISVQSIAYNLINLPGYGIRYCDMEFGIAIDGGKSGIH</sequence>
<evidence type="ECO:0000313" key="2">
    <source>
        <dbReference type="Proteomes" id="UP001458880"/>
    </source>
</evidence>
<dbReference type="EMBL" id="JASPKY010000059">
    <property type="protein sequence ID" value="KAK9744345.1"/>
    <property type="molecule type" value="Genomic_DNA"/>
</dbReference>
<organism evidence="1 2">
    <name type="scientific">Popillia japonica</name>
    <name type="common">Japanese beetle</name>
    <dbReference type="NCBI Taxonomy" id="7064"/>
    <lineage>
        <taxon>Eukaryota</taxon>
        <taxon>Metazoa</taxon>
        <taxon>Ecdysozoa</taxon>
        <taxon>Arthropoda</taxon>
        <taxon>Hexapoda</taxon>
        <taxon>Insecta</taxon>
        <taxon>Pterygota</taxon>
        <taxon>Neoptera</taxon>
        <taxon>Endopterygota</taxon>
        <taxon>Coleoptera</taxon>
        <taxon>Polyphaga</taxon>
        <taxon>Scarabaeiformia</taxon>
        <taxon>Scarabaeidae</taxon>
        <taxon>Rutelinae</taxon>
        <taxon>Popillia</taxon>
    </lineage>
</organism>
<dbReference type="Proteomes" id="UP001458880">
    <property type="component" value="Unassembled WGS sequence"/>
</dbReference>
<name>A0AAW1MDK4_POPJA</name>